<evidence type="ECO:0008006" key="11">
    <source>
        <dbReference type="Google" id="ProtNLM"/>
    </source>
</evidence>
<dbReference type="RefSeq" id="WP_200258948.1">
    <property type="nucleotide sequence ID" value="NZ_NRSH01000072.1"/>
</dbReference>
<accession>A0ABS1E524</accession>
<comment type="caution">
    <text evidence="9">The sequence shown here is derived from an EMBL/GenBank/DDBJ whole genome shotgun (WGS) entry which is preliminary data.</text>
</comment>
<feature type="transmembrane region" description="Helical" evidence="6">
    <location>
        <begin position="256"/>
        <end position="278"/>
    </location>
</feature>
<evidence type="ECO:0000256" key="2">
    <source>
        <dbReference type="ARBA" id="ARBA00022475"/>
    </source>
</evidence>
<proteinExistence type="predicted"/>
<evidence type="ECO:0000256" key="4">
    <source>
        <dbReference type="ARBA" id="ARBA00022989"/>
    </source>
</evidence>
<dbReference type="Proteomes" id="UP000738126">
    <property type="component" value="Unassembled WGS sequence"/>
</dbReference>
<sequence length="358" mass="37591">MLLTRAGLRHHWRHPWQSALALLGVALGVAVFVAVQLANTSAERAFTRSAEALSGAATHRIQAGSAGLDEALYAELRRAGVRPAAPVVTGFVTGPQGRPLRLLGVDPWAEAGVRDSVARAALEVDPAAWLGAGDRAVLFTEDARRLGLEAGDGLPVEIAGRREALTVAAVVTPRDPLTAAGLDDTVVVDVATAQRLLDHRGRIDRIDLVAPAGEAERRAWRARIERRLPAGAVLASARGSAAALDEMTAAFRLNLTAFSLLALLVGALLIYNAIAFSVVQRRPLLGRLRAVGVSRGRLFRGIVAEGLLLGALGTAAGIPLGYALAELLLGLVTRTITDLYFVLSVTEVALAPGALRTK</sequence>
<gene>
    <name evidence="9" type="ORF">CKO13_07400</name>
</gene>
<feature type="transmembrane region" description="Helical" evidence="6">
    <location>
        <begin position="298"/>
        <end position="324"/>
    </location>
</feature>
<evidence type="ECO:0000259" key="7">
    <source>
        <dbReference type="Pfam" id="PF02687"/>
    </source>
</evidence>
<dbReference type="EMBL" id="NRSH01000072">
    <property type="protein sequence ID" value="MBK1726846.1"/>
    <property type="molecule type" value="Genomic_DNA"/>
</dbReference>
<evidence type="ECO:0000313" key="9">
    <source>
        <dbReference type="EMBL" id="MBK1726846.1"/>
    </source>
</evidence>
<dbReference type="Pfam" id="PF12704">
    <property type="entry name" value="MacB_PCD"/>
    <property type="match status" value="1"/>
</dbReference>
<evidence type="ECO:0000256" key="5">
    <source>
        <dbReference type="ARBA" id="ARBA00023136"/>
    </source>
</evidence>
<organism evidence="9 10">
    <name type="scientific">Halorhodospira neutriphila</name>
    <dbReference type="NCBI Taxonomy" id="168379"/>
    <lineage>
        <taxon>Bacteria</taxon>
        <taxon>Pseudomonadati</taxon>
        <taxon>Pseudomonadota</taxon>
        <taxon>Gammaproteobacteria</taxon>
        <taxon>Chromatiales</taxon>
        <taxon>Ectothiorhodospiraceae</taxon>
        <taxon>Halorhodospira</taxon>
    </lineage>
</organism>
<feature type="domain" description="MacB-like periplasmic core" evidence="8">
    <location>
        <begin position="18"/>
        <end position="215"/>
    </location>
</feature>
<dbReference type="PANTHER" id="PTHR30572:SF17">
    <property type="entry name" value="ABC3 TRANSPORTER PERMEASE PROTEIN DOMAIN-CONTAINING PROTEIN"/>
    <property type="match status" value="1"/>
</dbReference>
<dbReference type="Pfam" id="PF02687">
    <property type="entry name" value="FtsX"/>
    <property type="match status" value="1"/>
</dbReference>
<dbReference type="InterPro" id="IPR050250">
    <property type="entry name" value="Macrolide_Exporter_MacB"/>
</dbReference>
<feature type="domain" description="ABC3 transporter permease C-terminal" evidence="7">
    <location>
        <begin position="257"/>
        <end position="336"/>
    </location>
</feature>
<keyword evidence="2" id="KW-1003">Cell membrane</keyword>
<name>A0ABS1E524_9GAMM</name>
<keyword evidence="3 6" id="KW-0812">Transmembrane</keyword>
<protein>
    <recommendedName>
        <fullName evidence="11">ABC transporter permease</fullName>
    </recommendedName>
</protein>
<evidence type="ECO:0000259" key="8">
    <source>
        <dbReference type="Pfam" id="PF12704"/>
    </source>
</evidence>
<keyword evidence="10" id="KW-1185">Reference proteome</keyword>
<keyword evidence="4 6" id="KW-1133">Transmembrane helix</keyword>
<evidence type="ECO:0000256" key="1">
    <source>
        <dbReference type="ARBA" id="ARBA00004651"/>
    </source>
</evidence>
<evidence type="ECO:0000256" key="3">
    <source>
        <dbReference type="ARBA" id="ARBA00022692"/>
    </source>
</evidence>
<reference evidence="9 10" key="1">
    <citation type="journal article" date="2020" name="Microorganisms">
        <title>Osmotic Adaptation and Compatible Solute Biosynthesis of Phototrophic Bacteria as Revealed from Genome Analyses.</title>
        <authorList>
            <person name="Imhoff J.F."/>
            <person name="Rahn T."/>
            <person name="Kunzel S."/>
            <person name="Keller A."/>
            <person name="Neulinger S.C."/>
        </authorList>
    </citation>
    <scope>NUCLEOTIDE SEQUENCE [LARGE SCALE GENOMIC DNA]</scope>
    <source>
        <strain evidence="9 10">DSM 15116</strain>
    </source>
</reference>
<feature type="transmembrane region" description="Helical" evidence="6">
    <location>
        <begin position="20"/>
        <end position="38"/>
    </location>
</feature>
<comment type="subcellular location">
    <subcellularLocation>
        <location evidence="1">Cell membrane</location>
        <topology evidence="1">Multi-pass membrane protein</topology>
    </subcellularLocation>
</comment>
<keyword evidence="5 6" id="KW-0472">Membrane</keyword>
<dbReference type="PANTHER" id="PTHR30572">
    <property type="entry name" value="MEMBRANE COMPONENT OF TRANSPORTER-RELATED"/>
    <property type="match status" value="1"/>
</dbReference>
<dbReference type="InterPro" id="IPR025857">
    <property type="entry name" value="MacB_PCD"/>
</dbReference>
<evidence type="ECO:0000256" key="6">
    <source>
        <dbReference type="SAM" id="Phobius"/>
    </source>
</evidence>
<evidence type="ECO:0000313" key="10">
    <source>
        <dbReference type="Proteomes" id="UP000738126"/>
    </source>
</evidence>
<dbReference type="InterPro" id="IPR003838">
    <property type="entry name" value="ABC3_permease_C"/>
</dbReference>